<dbReference type="InterPro" id="IPR029058">
    <property type="entry name" value="AB_hydrolase_fold"/>
</dbReference>
<accession>A0A4R6VNG2</accession>
<dbReference type="RefSeq" id="WP_243741444.1">
    <property type="nucleotide sequence ID" value="NZ_BAABHR010000023.1"/>
</dbReference>
<dbReference type="PANTHER" id="PTHR43798">
    <property type="entry name" value="MONOACYLGLYCEROL LIPASE"/>
    <property type="match status" value="1"/>
</dbReference>
<dbReference type="PANTHER" id="PTHR43798:SF33">
    <property type="entry name" value="HYDROLASE, PUTATIVE (AFU_ORTHOLOGUE AFUA_2G14860)-RELATED"/>
    <property type="match status" value="1"/>
</dbReference>
<reference evidence="2 3" key="1">
    <citation type="submission" date="2019-03" db="EMBL/GenBank/DDBJ databases">
        <title>Genomic Encyclopedia of Type Strains, Phase IV (KMG-IV): sequencing the most valuable type-strain genomes for metagenomic binning, comparative biology and taxonomic classification.</title>
        <authorList>
            <person name="Goeker M."/>
        </authorList>
    </citation>
    <scope>NUCLEOTIDE SEQUENCE [LARGE SCALE GENOMIC DNA]</scope>
    <source>
        <strain evidence="2 3">DSM 45775</strain>
    </source>
</reference>
<evidence type="ECO:0000313" key="3">
    <source>
        <dbReference type="Proteomes" id="UP000295705"/>
    </source>
</evidence>
<feature type="domain" description="AB hydrolase-1" evidence="1">
    <location>
        <begin position="28"/>
        <end position="264"/>
    </location>
</feature>
<dbReference type="Pfam" id="PF00561">
    <property type="entry name" value="Abhydrolase_1"/>
    <property type="match status" value="1"/>
</dbReference>
<dbReference type="SUPFAM" id="SSF53474">
    <property type="entry name" value="alpha/beta-Hydrolases"/>
    <property type="match status" value="1"/>
</dbReference>
<sequence>MTLPGFAPDDVGTAPGVRIRVQVAGSGPPVLLLHGWPQTSAMWHAVAPGLAREHTVVAADLRGYGASTAPPGARFDKRAMASDQLAVMAGLGFERFAVVGHDRGARCAYRLALDHPDAVTALAVLDVLPTGDVFAGVDAAFALAAWHWFFLAQPGGVPERMILADPDAFFARYVPDPVPHREAWRRPEVVAAMCADYRAGATVDAADDDADRDRRWIRCPTLVLWGSEGPLGRADDVLGTWRRWAPAATGRALDCGHHPAEERPEETLTELRRFLGKPLAH</sequence>
<evidence type="ECO:0000259" key="1">
    <source>
        <dbReference type="Pfam" id="PF00561"/>
    </source>
</evidence>
<dbReference type="PRINTS" id="PR00111">
    <property type="entry name" value="ABHYDROLASE"/>
</dbReference>
<keyword evidence="3" id="KW-1185">Reference proteome</keyword>
<organism evidence="2 3">
    <name type="scientific">Actinomycetospora succinea</name>
    <dbReference type="NCBI Taxonomy" id="663603"/>
    <lineage>
        <taxon>Bacteria</taxon>
        <taxon>Bacillati</taxon>
        <taxon>Actinomycetota</taxon>
        <taxon>Actinomycetes</taxon>
        <taxon>Pseudonocardiales</taxon>
        <taxon>Pseudonocardiaceae</taxon>
        <taxon>Actinomycetospora</taxon>
    </lineage>
</organism>
<dbReference type="AlphaFoldDB" id="A0A4R6VNG2"/>
<dbReference type="EMBL" id="SNYO01000001">
    <property type="protein sequence ID" value="TDQ65399.1"/>
    <property type="molecule type" value="Genomic_DNA"/>
</dbReference>
<dbReference type="InterPro" id="IPR000073">
    <property type="entry name" value="AB_hydrolase_1"/>
</dbReference>
<dbReference type="GO" id="GO:0016020">
    <property type="term" value="C:membrane"/>
    <property type="evidence" value="ECO:0007669"/>
    <property type="project" value="TreeGrafter"/>
</dbReference>
<dbReference type="InterPro" id="IPR050266">
    <property type="entry name" value="AB_hydrolase_sf"/>
</dbReference>
<name>A0A4R6VNG2_9PSEU</name>
<dbReference type="InterPro" id="IPR000639">
    <property type="entry name" value="Epox_hydrolase-like"/>
</dbReference>
<protein>
    <submittedName>
        <fullName evidence="2">Haloacetate dehalogenase</fullName>
    </submittedName>
</protein>
<dbReference type="Proteomes" id="UP000295705">
    <property type="component" value="Unassembled WGS sequence"/>
</dbReference>
<evidence type="ECO:0000313" key="2">
    <source>
        <dbReference type="EMBL" id="TDQ65399.1"/>
    </source>
</evidence>
<comment type="caution">
    <text evidence="2">The sequence shown here is derived from an EMBL/GenBank/DDBJ whole genome shotgun (WGS) entry which is preliminary data.</text>
</comment>
<gene>
    <name evidence="2" type="ORF">EV188_101649</name>
</gene>
<dbReference type="Gene3D" id="3.40.50.1820">
    <property type="entry name" value="alpha/beta hydrolase"/>
    <property type="match status" value="1"/>
</dbReference>
<dbReference type="PRINTS" id="PR00412">
    <property type="entry name" value="EPOXHYDRLASE"/>
</dbReference>
<dbReference type="GO" id="GO:0003824">
    <property type="term" value="F:catalytic activity"/>
    <property type="evidence" value="ECO:0007669"/>
    <property type="project" value="InterPro"/>
</dbReference>
<proteinExistence type="predicted"/>